<name>A0A151U5G8_CAJCA</name>
<dbReference type="OMA" id="KRDIEMD"/>
<proteinExistence type="predicted"/>
<dbReference type="Proteomes" id="UP000075243">
    <property type="component" value="Chromosome 2"/>
</dbReference>
<evidence type="ECO:0000313" key="2">
    <source>
        <dbReference type="Proteomes" id="UP000075243"/>
    </source>
</evidence>
<dbReference type="PANTHER" id="PTHR37198:SF1">
    <property type="entry name" value="NUCLEOLIN"/>
    <property type="match status" value="1"/>
</dbReference>
<organism evidence="1 2">
    <name type="scientific">Cajanus cajan</name>
    <name type="common">Pigeon pea</name>
    <name type="synonym">Cajanus indicus</name>
    <dbReference type="NCBI Taxonomy" id="3821"/>
    <lineage>
        <taxon>Eukaryota</taxon>
        <taxon>Viridiplantae</taxon>
        <taxon>Streptophyta</taxon>
        <taxon>Embryophyta</taxon>
        <taxon>Tracheophyta</taxon>
        <taxon>Spermatophyta</taxon>
        <taxon>Magnoliopsida</taxon>
        <taxon>eudicotyledons</taxon>
        <taxon>Gunneridae</taxon>
        <taxon>Pentapetalae</taxon>
        <taxon>rosids</taxon>
        <taxon>fabids</taxon>
        <taxon>Fabales</taxon>
        <taxon>Fabaceae</taxon>
        <taxon>Papilionoideae</taxon>
        <taxon>50 kb inversion clade</taxon>
        <taxon>NPAAA clade</taxon>
        <taxon>indigoferoid/millettioid clade</taxon>
        <taxon>Phaseoleae</taxon>
        <taxon>Cajanus</taxon>
    </lineage>
</organism>
<dbReference type="Gramene" id="C.cajan_07030.t">
    <property type="protein sequence ID" value="C.cajan_07030.t.cds1"/>
    <property type="gene ID" value="C.cajan_07030"/>
</dbReference>
<protein>
    <submittedName>
        <fullName evidence="1">Uncharacterized protein</fullName>
    </submittedName>
</protein>
<evidence type="ECO:0000313" key="1">
    <source>
        <dbReference type="EMBL" id="KYP74545.1"/>
    </source>
</evidence>
<dbReference type="AlphaFoldDB" id="A0A151U5G8"/>
<dbReference type="PANTHER" id="PTHR37198">
    <property type="entry name" value="NUCLEOLIN"/>
    <property type="match status" value="1"/>
</dbReference>
<accession>A0A151U5G8</accession>
<keyword evidence="2" id="KW-1185">Reference proteome</keyword>
<gene>
    <name evidence="1" type="ORF">KK1_007230</name>
</gene>
<dbReference type="EMBL" id="CM003604">
    <property type="protein sequence ID" value="KYP74545.1"/>
    <property type="molecule type" value="Genomic_DNA"/>
</dbReference>
<sequence>MPYAMFLASHACTQNLMSKLLPRPTPQDPPLREEMCYKEEHALAGEAKRDIEMDGVQCMKNGENVALVGECGPREEDATDGIEGHPRGETNGVVTMIEGLDKIGNEIEEFETPFEITTVVLEESQDQDMEGDIEEAEVQRETKGLLEKIRDEGRTQERGEYVEGICGGENENDQKIGLVVEDMEVAWEDTDRGIIGETEKDPNICEEMVLSRNDESEDTICNEVESDEYVRGLLEGKEFDDTNDSQKSMAETFELLHGSCFTHETIPIGDLRIQALVYNVPVDDVVIEKTDIHFAEEEPEPPLDCPTQLQEGKLDNSISDTENQESQLHHEMNEMVYSADAEAREIANAGALDLFDGKQIDQNKSAFTIDLREG</sequence>
<reference evidence="1 2" key="1">
    <citation type="journal article" date="2012" name="Nat. Biotechnol.">
        <title>Draft genome sequence of pigeonpea (Cajanus cajan), an orphan legume crop of resource-poor farmers.</title>
        <authorList>
            <person name="Varshney R.K."/>
            <person name="Chen W."/>
            <person name="Li Y."/>
            <person name="Bharti A.K."/>
            <person name="Saxena R.K."/>
            <person name="Schlueter J.A."/>
            <person name="Donoghue M.T."/>
            <person name="Azam S."/>
            <person name="Fan G."/>
            <person name="Whaley A.M."/>
            <person name="Farmer A.D."/>
            <person name="Sheridan J."/>
            <person name="Iwata A."/>
            <person name="Tuteja R."/>
            <person name="Penmetsa R.V."/>
            <person name="Wu W."/>
            <person name="Upadhyaya H.D."/>
            <person name="Yang S.P."/>
            <person name="Shah T."/>
            <person name="Saxena K.B."/>
            <person name="Michael T."/>
            <person name="McCombie W.R."/>
            <person name="Yang B."/>
            <person name="Zhang G."/>
            <person name="Yang H."/>
            <person name="Wang J."/>
            <person name="Spillane C."/>
            <person name="Cook D.R."/>
            <person name="May G.D."/>
            <person name="Xu X."/>
            <person name="Jackson S.A."/>
        </authorList>
    </citation>
    <scope>NUCLEOTIDE SEQUENCE [LARGE SCALE GENOMIC DNA]</scope>
    <source>
        <strain evidence="2">cv. Asha</strain>
    </source>
</reference>